<dbReference type="EMBL" id="JANPWB010000008">
    <property type="protein sequence ID" value="KAJ1159906.1"/>
    <property type="molecule type" value="Genomic_DNA"/>
</dbReference>
<evidence type="ECO:0000256" key="1">
    <source>
        <dbReference type="SAM" id="MobiDB-lite"/>
    </source>
</evidence>
<evidence type="ECO:0000313" key="3">
    <source>
        <dbReference type="Proteomes" id="UP001066276"/>
    </source>
</evidence>
<dbReference type="Proteomes" id="UP001066276">
    <property type="component" value="Chromosome 4_2"/>
</dbReference>
<evidence type="ECO:0000313" key="2">
    <source>
        <dbReference type="EMBL" id="KAJ1159906.1"/>
    </source>
</evidence>
<protein>
    <submittedName>
        <fullName evidence="2">Uncharacterized protein</fullName>
    </submittedName>
</protein>
<reference evidence="2" key="1">
    <citation type="journal article" date="2022" name="bioRxiv">
        <title>Sequencing and chromosome-scale assembly of the giantPleurodeles waltlgenome.</title>
        <authorList>
            <person name="Brown T."/>
            <person name="Elewa A."/>
            <person name="Iarovenko S."/>
            <person name="Subramanian E."/>
            <person name="Araus A.J."/>
            <person name="Petzold A."/>
            <person name="Susuki M."/>
            <person name="Suzuki K.-i.T."/>
            <person name="Hayashi T."/>
            <person name="Toyoda A."/>
            <person name="Oliveira C."/>
            <person name="Osipova E."/>
            <person name="Leigh N.D."/>
            <person name="Simon A."/>
            <person name="Yun M.H."/>
        </authorList>
    </citation>
    <scope>NUCLEOTIDE SEQUENCE</scope>
    <source>
        <strain evidence="2">20211129_DDA</strain>
        <tissue evidence="2">Liver</tissue>
    </source>
</reference>
<feature type="compositionally biased region" description="Basic and acidic residues" evidence="1">
    <location>
        <begin position="94"/>
        <end position="105"/>
    </location>
</feature>
<name>A0AAV7S4H9_PLEWA</name>
<dbReference type="PROSITE" id="PS51257">
    <property type="entry name" value="PROKAR_LIPOPROTEIN"/>
    <property type="match status" value="1"/>
</dbReference>
<comment type="caution">
    <text evidence="2">The sequence shown here is derived from an EMBL/GenBank/DDBJ whole genome shotgun (WGS) entry which is preliminary data.</text>
</comment>
<keyword evidence="3" id="KW-1185">Reference proteome</keyword>
<sequence>MIPSSRHGGTASVCLSLVQAPGTGGCALSQRFGFMRLRIQAVSPVGLVGGCRSTLFLVCVCFAVRPLPAGRAHEDPAARFLVFRLSSPPQSRPQRKERAWGREPNEGEGGTPSYQAVRAPVHLGTHPGRAVCCLAPLWGRALFGTFPGVARGSPAALVRGEGGVKRRQGSSGPVSDPGLRPQQAAGPRASRSTALRLSVPGTTAGRR</sequence>
<accession>A0AAV7S4H9</accession>
<organism evidence="2 3">
    <name type="scientific">Pleurodeles waltl</name>
    <name type="common">Iberian ribbed newt</name>
    <dbReference type="NCBI Taxonomy" id="8319"/>
    <lineage>
        <taxon>Eukaryota</taxon>
        <taxon>Metazoa</taxon>
        <taxon>Chordata</taxon>
        <taxon>Craniata</taxon>
        <taxon>Vertebrata</taxon>
        <taxon>Euteleostomi</taxon>
        <taxon>Amphibia</taxon>
        <taxon>Batrachia</taxon>
        <taxon>Caudata</taxon>
        <taxon>Salamandroidea</taxon>
        <taxon>Salamandridae</taxon>
        <taxon>Pleurodelinae</taxon>
        <taxon>Pleurodeles</taxon>
    </lineage>
</organism>
<proteinExistence type="predicted"/>
<dbReference type="AlphaFoldDB" id="A0AAV7S4H9"/>
<gene>
    <name evidence="2" type="ORF">NDU88_000410</name>
</gene>
<feature type="region of interest" description="Disordered" evidence="1">
    <location>
        <begin position="159"/>
        <end position="207"/>
    </location>
</feature>
<feature type="region of interest" description="Disordered" evidence="1">
    <location>
        <begin position="88"/>
        <end position="114"/>
    </location>
</feature>